<dbReference type="OrthoDB" id="5535068at2759"/>
<protein>
    <recommendedName>
        <fullName evidence="4">Peptidase A2 domain-containing protein</fullName>
    </recommendedName>
</protein>
<keyword evidence="6" id="KW-1185">Reference proteome</keyword>
<dbReference type="InterPro" id="IPR021109">
    <property type="entry name" value="Peptidase_aspartic_dom_sf"/>
</dbReference>
<feature type="domain" description="Peptidase A2" evidence="4">
    <location>
        <begin position="12"/>
        <end position="49"/>
    </location>
</feature>
<dbReference type="InterPro" id="IPR001995">
    <property type="entry name" value="Peptidase_A2_cat"/>
</dbReference>
<keyword evidence="2" id="KW-0378">Hydrolase</keyword>
<dbReference type="Gene3D" id="2.40.70.10">
    <property type="entry name" value="Acid Proteases"/>
    <property type="match status" value="1"/>
</dbReference>
<dbReference type="EMBL" id="AVOT02006067">
    <property type="protein sequence ID" value="MBW0480680.1"/>
    <property type="molecule type" value="Genomic_DNA"/>
</dbReference>
<dbReference type="PROSITE" id="PS50175">
    <property type="entry name" value="ASP_PROT_RETROV"/>
    <property type="match status" value="1"/>
</dbReference>
<dbReference type="GO" id="GO:0004190">
    <property type="term" value="F:aspartic-type endopeptidase activity"/>
    <property type="evidence" value="ECO:0007669"/>
    <property type="project" value="UniProtKB-KW"/>
</dbReference>
<dbReference type="PROSITE" id="PS00141">
    <property type="entry name" value="ASP_PROTEASE"/>
    <property type="match status" value="1"/>
</dbReference>
<dbReference type="Pfam" id="PF00077">
    <property type="entry name" value="RVP"/>
    <property type="match status" value="1"/>
</dbReference>
<proteinExistence type="predicted"/>
<organism evidence="5 6">
    <name type="scientific">Austropuccinia psidii MF-1</name>
    <dbReference type="NCBI Taxonomy" id="1389203"/>
    <lineage>
        <taxon>Eukaryota</taxon>
        <taxon>Fungi</taxon>
        <taxon>Dikarya</taxon>
        <taxon>Basidiomycota</taxon>
        <taxon>Pucciniomycotina</taxon>
        <taxon>Pucciniomycetes</taxon>
        <taxon>Pucciniales</taxon>
        <taxon>Sphaerophragmiaceae</taxon>
        <taxon>Austropuccinia</taxon>
    </lineage>
</organism>
<feature type="region of interest" description="Disordered" evidence="3">
    <location>
        <begin position="150"/>
        <end position="170"/>
    </location>
</feature>
<keyword evidence="1" id="KW-0064">Aspartyl protease</keyword>
<dbReference type="Proteomes" id="UP000765509">
    <property type="component" value="Unassembled WGS sequence"/>
</dbReference>
<dbReference type="AlphaFoldDB" id="A0A9Q3CCH8"/>
<dbReference type="CDD" id="cd00303">
    <property type="entry name" value="retropepsin_like"/>
    <property type="match status" value="1"/>
</dbReference>
<evidence type="ECO:0000256" key="3">
    <source>
        <dbReference type="SAM" id="MobiDB-lite"/>
    </source>
</evidence>
<name>A0A9Q3CCH8_9BASI</name>
<dbReference type="InterPro" id="IPR001969">
    <property type="entry name" value="Aspartic_peptidase_AS"/>
</dbReference>
<dbReference type="SUPFAM" id="SSF50630">
    <property type="entry name" value="Acid proteases"/>
    <property type="match status" value="1"/>
</dbReference>
<comment type="caution">
    <text evidence="5">The sequence shown here is derived from an EMBL/GenBank/DDBJ whole genome shotgun (WGS) entry which is preliminary data.</text>
</comment>
<evidence type="ECO:0000256" key="1">
    <source>
        <dbReference type="ARBA" id="ARBA00022750"/>
    </source>
</evidence>
<gene>
    <name evidence="5" type="ORF">O181_020395</name>
</gene>
<evidence type="ECO:0000259" key="4">
    <source>
        <dbReference type="PROSITE" id="PS50175"/>
    </source>
</evidence>
<sequence length="170" mass="19203">MKVHVGEEGFEIMALVDTGSELNIIPEDIEIKEGLTTRWLNINLRGIGGHCNSIVRLAEFTPITMFTGEERNIHLFVAERAMHTVVGRPFLGDNNIRLDLSQQKGEVVSYIEPDGRRLCLPICSPQKVGWREDPPNGIEVCGVSKLENCNEPKETKDEPKFSLTEQEFPW</sequence>
<evidence type="ECO:0000256" key="2">
    <source>
        <dbReference type="ARBA" id="ARBA00022801"/>
    </source>
</evidence>
<reference evidence="5" key="1">
    <citation type="submission" date="2021-03" db="EMBL/GenBank/DDBJ databases">
        <title>Draft genome sequence of rust myrtle Austropuccinia psidii MF-1, a brazilian biotype.</title>
        <authorList>
            <person name="Quecine M.C."/>
            <person name="Pachon D.M.R."/>
            <person name="Bonatelli M.L."/>
            <person name="Correr F.H."/>
            <person name="Franceschini L.M."/>
            <person name="Leite T.F."/>
            <person name="Margarido G.R.A."/>
            <person name="Almeida C.A."/>
            <person name="Ferrarezi J.A."/>
            <person name="Labate C.A."/>
        </authorList>
    </citation>
    <scope>NUCLEOTIDE SEQUENCE</scope>
    <source>
        <strain evidence="5">MF-1</strain>
    </source>
</reference>
<evidence type="ECO:0000313" key="5">
    <source>
        <dbReference type="EMBL" id="MBW0480680.1"/>
    </source>
</evidence>
<evidence type="ECO:0000313" key="6">
    <source>
        <dbReference type="Proteomes" id="UP000765509"/>
    </source>
</evidence>
<dbReference type="InterPro" id="IPR018061">
    <property type="entry name" value="Retropepsins"/>
</dbReference>
<dbReference type="GO" id="GO:0006508">
    <property type="term" value="P:proteolysis"/>
    <property type="evidence" value="ECO:0007669"/>
    <property type="project" value="InterPro"/>
</dbReference>
<keyword evidence="1" id="KW-0645">Protease</keyword>
<feature type="compositionally biased region" description="Basic and acidic residues" evidence="3">
    <location>
        <begin position="150"/>
        <end position="160"/>
    </location>
</feature>
<accession>A0A9Q3CCH8</accession>